<sequence length="13" mass="1387">MSEFKGTATSSKI</sequence>
<proteinExistence type="predicted"/>
<protein>
    <submittedName>
        <fullName evidence="1">Uncharacterized protein</fullName>
    </submittedName>
</protein>
<dbReference type="EMBL" id="GBXM01022887">
    <property type="protein sequence ID" value="JAH85690.1"/>
    <property type="molecule type" value="Transcribed_RNA"/>
</dbReference>
<accession>A0A0E9W7Y0</accession>
<evidence type="ECO:0000313" key="1">
    <source>
        <dbReference type="EMBL" id="JAH85690.1"/>
    </source>
</evidence>
<reference evidence="1" key="2">
    <citation type="journal article" date="2015" name="Fish Shellfish Immunol.">
        <title>Early steps in the European eel (Anguilla anguilla)-Vibrio vulnificus interaction in the gills: Role of the RtxA13 toxin.</title>
        <authorList>
            <person name="Callol A."/>
            <person name="Pajuelo D."/>
            <person name="Ebbesson L."/>
            <person name="Teles M."/>
            <person name="MacKenzie S."/>
            <person name="Amaro C."/>
        </authorList>
    </citation>
    <scope>NUCLEOTIDE SEQUENCE</scope>
</reference>
<reference evidence="1" key="1">
    <citation type="submission" date="2014-11" db="EMBL/GenBank/DDBJ databases">
        <authorList>
            <person name="Amaro Gonzalez C."/>
        </authorList>
    </citation>
    <scope>NUCLEOTIDE SEQUENCE</scope>
</reference>
<organism evidence="1">
    <name type="scientific">Anguilla anguilla</name>
    <name type="common">European freshwater eel</name>
    <name type="synonym">Muraena anguilla</name>
    <dbReference type="NCBI Taxonomy" id="7936"/>
    <lineage>
        <taxon>Eukaryota</taxon>
        <taxon>Metazoa</taxon>
        <taxon>Chordata</taxon>
        <taxon>Craniata</taxon>
        <taxon>Vertebrata</taxon>
        <taxon>Euteleostomi</taxon>
        <taxon>Actinopterygii</taxon>
        <taxon>Neopterygii</taxon>
        <taxon>Teleostei</taxon>
        <taxon>Anguilliformes</taxon>
        <taxon>Anguillidae</taxon>
        <taxon>Anguilla</taxon>
    </lineage>
</organism>
<name>A0A0E9W7Y0_ANGAN</name>